<organism evidence="2 3">
    <name type="scientific">Candidatus Nitrosymbiomonas proteolyticus</name>
    <dbReference type="NCBI Taxonomy" id="2608984"/>
    <lineage>
        <taxon>Bacteria</taxon>
        <taxon>Bacillati</taxon>
        <taxon>Armatimonadota</taxon>
        <taxon>Armatimonadota incertae sedis</taxon>
        <taxon>Candidatus Nitrosymbiomonas</taxon>
    </lineage>
</organism>
<dbReference type="InterPro" id="IPR054246">
    <property type="entry name" value="DUF6973"/>
</dbReference>
<dbReference type="Pfam" id="PF22322">
    <property type="entry name" value="DUF6973"/>
    <property type="match status" value="1"/>
</dbReference>
<evidence type="ECO:0000259" key="1">
    <source>
        <dbReference type="Pfam" id="PF22322"/>
    </source>
</evidence>
<dbReference type="Gene3D" id="2.180.10.10">
    <property type="entry name" value="RHS repeat-associated core"/>
    <property type="match status" value="1"/>
</dbReference>
<dbReference type="NCBIfam" id="TIGR01643">
    <property type="entry name" value="YD_repeat_2x"/>
    <property type="match status" value="1"/>
</dbReference>
<dbReference type="PANTHER" id="PTHR32305">
    <property type="match status" value="1"/>
</dbReference>
<evidence type="ECO:0000313" key="3">
    <source>
        <dbReference type="Proteomes" id="UP000662873"/>
    </source>
</evidence>
<dbReference type="AlphaFoldDB" id="A0A809S1K4"/>
<dbReference type="InterPro" id="IPR006530">
    <property type="entry name" value="YD"/>
</dbReference>
<proteinExistence type="predicted"/>
<feature type="domain" description="DUF6973" evidence="1">
    <location>
        <begin position="301"/>
        <end position="407"/>
    </location>
</feature>
<dbReference type="InterPro" id="IPR050708">
    <property type="entry name" value="T6SS_VgrG/RHS"/>
</dbReference>
<evidence type="ECO:0000313" key="2">
    <source>
        <dbReference type="EMBL" id="BBO22427.1"/>
    </source>
</evidence>
<dbReference type="Proteomes" id="UP000662873">
    <property type="component" value="Chromosome"/>
</dbReference>
<dbReference type="EMBL" id="AP021858">
    <property type="protein sequence ID" value="BBO22427.1"/>
    <property type="molecule type" value="Genomic_DNA"/>
</dbReference>
<accession>A0A809S1K4</accession>
<dbReference type="PANTHER" id="PTHR32305:SF15">
    <property type="entry name" value="PROTEIN RHSA-RELATED"/>
    <property type="match status" value="1"/>
</dbReference>
<gene>
    <name evidence="2" type="ORF">NPRO_00220</name>
</gene>
<reference evidence="2" key="1">
    <citation type="journal article" name="DNA Res.">
        <title>The physiological potential of anammox bacteria as revealed by their core genome structure.</title>
        <authorList>
            <person name="Okubo T."/>
            <person name="Toyoda A."/>
            <person name="Fukuhara K."/>
            <person name="Uchiyama I."/>
            <person name="Harigaya Y."/>
            <person name="Kuroiwa M."/>
            <person name="Suzuki T."/>
            <person name="Murakami Y."/>
            <person name="Suwa Y."/>
            <person name="Takami H."/>
        </authorList>
    </citation>
    <scope>NUCLEOTIDE SEQUENCE</scope>
    <source>
        <strain evidence="2">317325-2</strain>
    </source>
</reference>
<name>A0A809S1K4_9BACT</name>
<sequence length="457" mass="50096">MMRKAVTMRNLDGNPVTWSYDDLYRLTGQAKAGQVCTYTLDGVGNLRTMWEGGSFPRTFTFNAADRLVTMVEGADLTTYTWTGYGALESEVTGNQTTGYAYNGQDQLAVVTEPSGDKTTYSFDGDGLRRSAATTNQNEDPPTLDVTTMVWDGSDYLLLHGPTQNRVVLTLEGEIVSCGSKDLLTDPLGSLVKEISAGASLGSLIEMYPYGTLVGTRGKPSTPFVYIAAYGYYNDTADRDYVRARELYKELGRWMQTDPLWPAEASLAFVSANPFRFVDPSGLQKDRNVLGEIGAGYLCCANQAKKATEAAKRFCGDYGFGAPDDGTICNAFQHCMWACLIGQECGGPAGLTGKEWAKECTDMHEKDAPSFWKNCPGYRPVPDPYKPNPPDHKCMDLYNNRIGITCSTAQSCERCCLVHAMAGGFQIIVPKIGGPKHWRKPRTDCKKDPSRVVLPAIQ</sequence>
<protein>
    <recommendedName>
        <fullName evidence="1">DUF6973 domain-containing protein</fullName>
    </recommendedName>
</protein>
<dbReference type="KEGG" id="npy:NPRO_00220"/>